<reference evidence="2 3" key="1">
    <citation type="journal article" date="2014" name="Genome Announc.">
        <title>Draft genome sequence of Sclerotinia borealis, a psychrophilic plant pathogenic fungus.</title>
        <authorList>
            <person name="Mardanov A.V."/>
            <person name="Beletsky A.V."/>
            <person name="Kadnikov V.V."/>
            <person name="Ignatov A.N."/>
            <person name="Ravin N.V."/>
        </authorList>
    </citation>
    <scope>NUCLEOTIDE SEQUENCE [LARGE SCALE GENOMIC DNA]</scope>
    <source>
        <strain evidence="3">F-4157</strain>
    </source>
</reference>
<name>W9CI12_SCLBF</name>
<dbReference type="Proteomes" id="UP000019487">
    <property type="component" value="Unassembled WGS sequence"/>
</dbReference>
<feature type="domain" description="2EXR" evidence="1">
    <location>
        <begin position="39"/>
        <end position="123"/>
    </location>
</feature>
<keyword evidence="3" id="KW-1185">Reference proteome</keyword>
<comment type="caution">
    <text evidence="2">The sequence shown here is derived from an EMBL/GenBank/DDBJ whole genome shotgun (WGS) entry which is preliminary data.</text>
</comment>
<sequence length="316" mass="37428">MDTFQDLANMTLDVEIKTETANTQQSQALAPSQGFKRSTLFSRFPVEIRRKIWGFTVAPRLVEEKFCRMPGNGDITKRCFYNVWEPSIPRHLFPINIVPYNSMPAAFWACKESRNEIARYYHSIAIAPEDRVIERDLLLNNVPLPKSWQPWRVLPDRDQQWLIQPWAVKRIQITPRSLLSRTELEADEDLFFERDGNLEGYEKIFFSFVFQDLEEFIVQDFDCKLSHKLDSLANRDAWKEMISRMFRVESSHNEFEVMRAGSQFKVPNIEIRPGAKIARPCEDCMTISKIIKAEKKDARLQRDPNFEDQWWLFHKW</sequence>
<dbReference type="OrthoDB" id="3473305at2759"/>
<evidence type="ECO:0000313" key="2">
    <source>
        <dbReference type="EMBL" id="ESZ95506.1"/>
    </source>
</evidence>
<dbReference type="AlphaFoldDB" id="W9CI12"/>
<dbReference type="HOGENOM" id="CLU_076419_0_0_1"/>
<dbReference type="InterPro" id="IPR045518">
    <property type="entry name" value="2EXR"/>
</dbReference>
<dbReference type="EMBL" id="AYSA01000183">
    <property type="protein sequence ID" value="ESZ95506.1"/>
    <property type="molecule type" value="Genomic_DNA"/>
</dbReference>
<proteinExistence type="predicted"/>
<protein>
    <recommendedName>
        <fullName evidence="1">2EXR domain-containing protein</fullName>
    </recommendedName>
</protein>
<organism evidence="2 3">
    <name type="scientific">Sclerotinia borealis (strain F-4128)</name>
    <dbReference type="NCBI Taxonomy" id="1432307"/>
    <lineage>
        <taxon>Eukaryota</taxon>
        <taxon>Fungi</taxon>
        <taxon>Dikarya</taxon>
        <taxon>Ascomycota</taxon>
        <taxon>Pezizomycotina</taxon>
        <taxon>Leotiomycetes</taxon>
        <taxon>Helotiales</taxon>
        <taxon>Sclerotiniaceae</taxon>
        <taxon>Sclerotinia</taxon>
    </lineage>
</organism>
<accession>W9CI12</accession>
<gene>
    <name evidence="2" type="ORF">SBOR_4091</name>
</gene>
<evidence type="ECO:0000259" key="1">
    <source>
        <dbReference type="Pfam" id="PF20150"/>
    </source>
</evidence>
<dbReference type="Pfam" id="PF20150">
    <property type="entry name" value="2EXR"/>
    <property type="match status" value="1"/>
</dbReference>
<evidence type="ECO:0000313" key="3">
    <source>
        <dbReference type="Proteomes" id="UP000019487"/>
    </source>
</evidence>